<dbReference type="AlphaFoldDB" id="A0A326UCZ7"/>
<keyword evidence="2" id="KW-1185">Reference proteome</keyword>
<protein>
    <submittedName>
        <fullName evidence="1">Uncharacterized protein</fullName>
    </submittedName>
</protein>
<evidence type="ECO:0000313" key="2">
    <source>
        <dbReference type="Proteomes" id="UP000248806"/>
    </source>
</evidence>
<organism evidence="1 2">
    <name type="scientific">Thermosporothrix hazakensis</name>
    <dbReference type="NCBI Taxonomy" id="644383"/>
    <lineage>
        <taxon>Bacteria</taxon>
        <taxon>Bacillati</taxon>
        <taxon>Chloroflexota</taxon>
        <taxon>Ktedonobacteria</taxon>
        <taxon>Ktedonobacterales</taxon>
        <taxon>Thermosporotrichaceae</taxon>
        <taxon>Thermosporothrix</taxon>
    </lineage>
</organism>
<name>A0A326UCZ7_THEHA</name>
<proteinExistence type="predicted"/>
<accession>A0A326UCZ7</accession>
<gene>
    <name evidence="1" type="ORF">EI42_00368</name>
</gene>
<dbReference type="EMBL" id="QKUF01000001">
    <property type="protein sequence ID" value="PZW36196.1"/>
    <property type="molecule type" value="Genomic_DNA"/>
</dbReference>
<reference evidence="1 2" key="1">
    <citation type="submission" date="2018-06" db="EMBL/GenBank/DDBJ databases">
        <title>Genomic Encyclopedia of Archaeal and Bacterial Type Strains, Phase II (KMG-II): from individual species to whole genera.</title>
        <authorList>
            <person name="Goeker M."/>
        </authorList>
    </citation>
    <scope>NUCLEOTIDE SEQUENCE [LARGE SCALE GENOMIC DNA]</scope>
    <source>
        <strain evidence="1 2">ATCC BAA-1881</strain>
    </source>
</reference>
<evidence type="ECO:0000313" key="1">
    <source>
        <dbReference type="EMBL" id="PZW36196.1"/>
    </source>
</evidence>
<comment type="caution">
    <text evidence="1">The sequence shown here is derived from an EMBL/GenBank/DDBJ whole genome shotgun (WGS) entry which is preliminary data.</text>
</comment>
<dbReference type="Proteomes" id="UP000248806">
    <property type="component" value="Unassembled WGS sequence"/>
</dbReference>
<dbReference type="PROSITE" id="PS51257">
    <property type="entry name" value="PROKAR_LIPOPROTEIN"/>
    <property type="match status" value="1"/>
</dbReference>
<sequence>MRIGGQHACGVGPHLKEQQATGDFTLSTLSIGSCYNMPTAHFSSSVYIC</sequence>